<evidence type="ECO:0000313" key="3">
    <source>
        <dbReference type="Proteomes" id="UP001443914"/>
    </source>
</evidence>
<name>A0AAW1I561_SAPOF</name>
<comment type="caution">
    <text evidence="2">The sequence shown here is derived from an EMBL/GenBank/DDBJ whole genome shotgun (WGS) entry which is preliminary data.</text>
</comment>
<feature type="transmembrane region" description="Helical" evidence="1">
    <location>
        <begin position="29"/>
        <end position="49"/>
    </location>
</feature>
<dbReference type="PANTHER" id="PTHR33133">
    <property type="entry name" value="OS08G0107100 PROTEIN-RELATED"/>
    <property type="match status" value="1"/>
</dbReference>
<evidence type="ECO:0000256" key="1">
    <source>
        <dbReference type="SAM" id="Phobius"/>
    </source>
</evidence>
<feature type="transmembrane region" description="Helical" evidence="1">
    <location>
        <begin position="142"/>
        <end position="162"/>
    </location>
</feature>
<evidence type="ECO:0008006" key="4">
    <source>
        <dbReference type="Google" id="ProtNLM"/>
    </source>
</evidence>
<feature type="transmembrane region" description="Helical" evidence="1">
    <location>
        <begin position="100"/>
        <end position="121"/>
    </location>
</feature>
<dbReference type="AlphaFoldDB" id="A0AAW1I561"/>
<feature type="transmembrane region" description="Helical" evidence="1">
    <location>
        <begin position="230"/>
        <end position="252"/>
    </location>
</feature>
<feature type="transmembrane region" description="Helical" evidence="1">
    <location>
        <begin position="272"/>
        <end position="294"/>
    </location>
</feature>
<dbReference type="EMBL" id="JBDFQZ010000010">
    <property type="protein sequence ID" value="KAK9684512.1"/>
    <property type="molecule type" value="Genomic_DNA"/>
</dbReference>
<sequence>MSTQESPRVSMARATKIIRKSIHTFLQNYHYLTSIATFIALPFSISLLMSQALVPRSLTLLPTIYSRVESLFNAAGFPQPSIFFSIVAQKLSQTVSTWVLTLPFAISFLLLAKVSIIQLFTKSSNFTTIYNALLKTHICNSIVIFGVNATCFSIVFLAFNLFEQFQLDSLNWVLFLTIICAVLYSFLVANTLVICNLALISSGMETRKSPGFLAILRACLTIKGKTSTALALAVPVNLGLAGLEALFHFRIIKPHENVVQSDTQLWFVAFEGVLIAYLYSILLVLEVIMSCFFYQNCMNDSIRHDDYDSDLEIEDLWYYKDVDIEKLKVLEDFV</sequence>
<proteinExistence type="predicted"/>
<protein>
    <recommendedName>
        <fullName evidence="4">Transmembrane protein</fullName>
    </recommendedName>
</protein>
<keyword evidence="3" id="KW-1185">Reference proteome</keyword>
<accession>A0AAW1I561</accession>
<gene>
    <name evidence="2" type="ORF">RND81_10G215100</name>
</gene>
<keyword evidence="1" id="KW-0472">Membrane</keyword>
<feature type="transmembrane region" description="Helical" evidence="1">
    <location>
        <begin position="174"/>
        <end position="199"/>
    </location>
</feature>
<dbReference type="Proteomes" id="UP001443914">
    <property type="component" value="Unassembled WGS sequence"/>
</dbReference>
<reference evidence="2" key="1">
    <citation type="submission" date="2024-03" db="EMBL/GenBank/DDBJ databases">
        <title>WGS assembly of Saponaria officinalis var. Norfolk2.</title>
        <authorList>
            <person name="Jenkins J."/>
            <person name="Shu S."/>
            <person name="Grimwood J."/>
            <person name="Barry K."/>
            <person name="Goodstein D."/>
            <person name="Schmutz J."/>
            <person name="Leebens-Mack J."/>
            <person name="Osbourn A."/>
        </authorList>
    </citation>
    <scope>NUCLEOTIDE SEQUENCE [LARGE SCALE GENOMIC DNA]</scope>
    <source>
        <strain evidence="2">JIC</strain>
    </source>
</reference>
<evidence type="ECO:0000313" key="2">
    <source>
        <dbReference type="EMBL" id="KAK9684512.1"/>
    </source>
</evidence>
<dbReference type="PANTHER" id="PTHR33133:SF3">
    <property type="entry name" value="TRANSMEMBRANE PROTEIN"/>
    <property type="match status" value="1"/>
</dbReference>
<keyword evidence="1" id="KW-1133">Transmembrane helix</keyword>
<organism evidence="2 3">
    <name type="scientific">Saponaria officinalis</name>
    <name type="common">Common soapwort</name>
    <name type="synonym">Lychnis saponaria</name>
    <dbReference type="NCBI Taxonomy" id="3572"/>
    <lineage>
        <taxon>Eukaryota</taxon>
        <taxon>Viridiplantae</taxon>
        <taxon>Streptophyta</taxon>
        <taxon>Embryophyta</taxon>
        <taxon>Tracheophyta</taxon>
        <taxon>Spermatophyta</taxon>
        <taxon>Magnoliopsida</taxon>
        <taxon>eudicotyledons</taxon>
        <taxon>Gunneridae</taxon>
        <taxon>Pentapetalae</taxon>
        <taxon>Caryophyllales</taxon>
        <taxon>Caryophyllaceae</taxon>
        <taxon>Caryophylleae</taxon>
        <taxon>Saponaria</taxon>
    </lineage>
</organism>
<keyword evidence="1" id="KW-0812">Transmembrane</keyword>